<sequence length="87" mass="9835">MMHALARGQASMVGKGESIPSCSIKREVEINIDDRVELHPGDYVTVSASRYPFANVLPQDRRNNDWVHSISKTLNWNSRQKQKALKG</sequence>
<dbReference type="EMBL" id="BSYA01000172">
    <property type="protein sequence ID" value="GMG35592.1"/>
    <property type="molecule type" value="Genomic_DNA"/>
</dbReference>
<gene>
    <name evidence="1" type="ORF">Aory04_001078500</name>
</gene>
<dbReference type="SUPFAM" id="SSF111331">
    <property type="entry name" value="NAD kinase/diacylglycerol kinase-like"/>
    <property type="match status" value="1"/>
</dbReference>
<dbReference type="Proteomes" id="UP001165205">
    <property type="component" value="Unassembled WGS sequence"/>
</dbReference>
<comment type="caution">
    <text evidence="1">The sequence shown here is derived from an EMBL/GenBank/DDBJ whole genome shotgun (WGS) entry which is preliminary data.</text>
</comment>
<organism evidence="1 2">
    <name type="scientific">Aspergillus oryzae</name>
    <name type="common">Yellow koji mold</name>
    <dbReference type="NCBI Taxonomy" id="5062"/>
    <lineage>
        <taxon>Eukaryota</taxon>
        <taxon>Fungi</taxon>
        <taxon>Dikarya</taxon>
        <taxon>Ascomycota</taxon>
        <taxon>Pezizomycotina</taxon>
        <taxon>Eurotiomycetes</taxon>
        <taxon>Eurotiomycetidae</taxon>
        <taxon>Eurotiales</taxon>
        <taxon>Aspergillaceae</taxon>
        <taxon>Aspergillus</taxon>
        <taxon>Aspergillus subgen. Circumdati</taxon>
    </lineage>
</organism>
<evidence type="ECO:0000313" key="1">
    <source>
        <dbReference type="EMBL" id="GMG35592.1"/>
    </source>
</evidence>
<proteinExistence type="predicted"/>
<accession>A0AAN5C2U2</accession>
<dbReference type="InterPro" id="IPR016064">
    <property type="entry name" value="NAD/diacylglycerol_kinase_sf"/>
</dbReference>
<dbReference type="AlphaFoldDB" id="A0AAN5C2U2"/>
<name>A0AAN5C2U2_ASPOZ</name>
<protein>
    <submittedName>
        <fullName evidence="1">Unnamed protein product</fullName>
    </submittedName>
</protein>
<reference evidence="1" key="1">
    <citation type="submission" date="2023-04" db="EMBL/GenBank/DDBJ databases">
        <title>Aspergillus oryzae NBRC 4228.</title>
        <authorList>
            <person name="Ichikawa N."/>
            <person name="Sato H."/>
            <person name="Tonouchi N."/>
        </authorList>
    </citation>
    <scope>NUCLEOTIDE SEQUENCE</scope>
    <source>
        <strain evidence="1">NBRC 4228</strain>
    </source>
</reference>
<evidence type="ECO:0000313" key="2">
    <source>
        <dbReference type="Proteomes" id="UP001165205"/>
    </source>
</evidence>